<proteinExistence type="predicted"/>
<dbReference type="InterPro" id="IPR040404">
    <property type="entry name" value="Phylloplanin-like"/>
</dbReference>
<dbReference type="PANTHER" id="PTHR34458">
    <property type="entry name" value="POLLEN OLE E 1 ALLERGEN AND EXTENSIN FAMILY PROTEIN-RELATED"/>
    <property type="match status" value="1"/>
</dbReference>
<dbReference type="EMBL" id="JBFOLJ010000018">
    <property type="protein sequence ID" value="KAL2464151.1"/>
    <property type="molecule type" value="Genomic_DNA"/>
</dbReference>
<evidence type="ECO:0000313" key="3">
    <source>
        <dbReference type="EMBL" id="KAL2464150.1"/>
    </source>
</evidence>
<sequence length="116" mass="12308">MHSNCTNVNLNTFSTDATVHLRCLGQNVLASTTTNSTGGFTLNLNASPIQLPIIPTCQVVVVTPLTRCNATLPGIGRLVSTGLILVRFNVNGTTLNIELRVLGFNINTSLTSLVNN</sequence>
<dbReference type="EMBL" id="JBFOLJ010000018">
    <property type="protein sequence ID" value="KAL2464150.1"/>
    <property type="molecule type" value="Genomic_DNA"/>
</dbReference>
<reference evidence="3" key="1">
    <citation type="submission" date="2024-07" db="EMBL/GenBank/DDBJ databases">
        <title>Two chromosome-level genome assemblies of Korean endemic species Abeliophyllum distichum and Forsythia ovata (Oleaceae).</title>
        <authorList>
            <person name="Mun J.H."/>
        </authorList>
    </citation>
    <scope>NUCLEOTIDE SEQUENCE</scope>
    <source>
        <strain evidence="3">KNKB202402200001</strain>
        <tissue evidence="3">Leaf</tissue>
    </source>
</reference>
<comment type="caution">
    <text evidence="3">The sequence shown here is derived from an EMBL/GenBank/DDBJ whole genome shotgun (WGS) entry which is preliminary data.</text>
</comment>
<accession>A0ABD1PJR3</accession>
<evidence type="ECO:0000313" key="2">
    <source>
        <dbReference type="EMBL" id="KAL2464061.1"/>
    </source>
</evidence>
<reference evidence="5" key="2">
    <citation type="submission" date="2024-07" db="EMBL/GenBank/DDBJ databases">
        <title>Two chromosome-level genome assemblies of Korean endemic species Abeliophyllum distichum and Forsythia ovata (Oleaceae).</title>
        <authorList>
            <person name="Jang H."/>
        </authorList>
    </citation>
    <scope>NUCLEOTIDE SEQUENCE [LARGE SCALE GENOMIC DNA]</scope>
</reference>
<dbReference type="AlphaFoldDB" id="A0ABD1PJR3"/>
<evidence type="ECO:0000313" key="1">
    <source>
        <dbReference type="EMBL" id="KAL2464060.1"/>
    </source>
</evidence>
<protein>
    <submittedName>
        <fullName evidence="3">Phylloplanin</fullName>
    </submittedName>
</protein>
<gene>
    <name evidence="1" type="ORF">Fot_52016</name>
    <name evidence="2" type="ORF">Fot_52017</name>
    <name evidence="3" type="ORF">Fot_52106</name>
    <name evidence="4" type="ORF">Fot_52107</name>
</gene>
<dbReference type="PANTHER" id="PTHR34458:SF5">
    <property type="entry name" value="POLLEN OLE E 1 ALLERGEN AND EXTENSIN FAMILY PROTEIN"/>
    <property type="match status" value="1"/>
</dbReference>
<evidence type="ECO:0000313" key="5">
    <source>
        <dbReference type="Proteomes" id="UP001604277"/>
    </source>
</evidence>
<evidence type="ECO:0000313" key="4">
    <source>
        <dbReference type="EMBL" id="KAL2464151.1"/>
    </source>
</evidence>
<dbReference type="Proteomes" id="UP001604277">
    <property type="component" value="Unassembled WGS sequence"/>
</dbReference>
<keyword evidence="5" id="KW-1185">Reference proteome</keyword>
<name>A0ABD1PJR3_9LAMI</name>
<organism evidence="3 5">
    <name type="scientific">Forsythia ovata</name>
    <dbReference type="NCBI Taxonomy" id="205694"/>
    <lineage>
        <taxon>Eukaryota</taxon>
        <taxon>Viridiplantae</taxon>
        <taxon>Streptophyta</taxon>
        <taxon>Embryophyta</taxon>
        <taxon>Tracheophyta</taxon>
        <taxon>Spermatophyta</taxon>
        <taxon>Magnoliopsida</taxon>
        <taxon>eudicotyledons</taxon>
        <taxon>Gunneridae</taxon>
        <taxon>Pentapetalae</taxon>
        <taxon>asterids</taxon>
        <taxon>lamiids</taxon>
        <taxon>Lamiales</taxon>
        <taxon>Oleaceae</taxon>
        <taxon>Forsythieae</taxon>
        <taxon>Forsythia</taxon>
    </lineage>
</organism>
<dbReference type="EMBL" id="JBFOLJ010000018">
    <property type="protein sequence ID" value="KAL2464060.1"/>
    <property type="molecule type" value="Genomic_DNA"/>
</dbReference>
<dbReference type="EMBL" id="JBFOLJ010000018">
    <property type="protein sequence ID" value="KAL2464061.1"/>
    <property type="molecule type" value="Genomic_DNA"/>
</dbReference>